<dbReference type="CDD" id="cd06225">
    <property type="entry name" value="HAMP"/>
    <property type="match status" value="1"/>
</dbReference>
<dbReference type="PROSITE" id="PS50111">
    <property type="entry name" value="CHEMOTAXIS_TRANSDUC_2"/>
    <property type="match status" value="1"/>
</dbReference>
<keyword evidence="1 3" id="KW-0807">Transducer</keyword>
<keyword evidence="4" id="KW-0812">Transmembrane</keyword>
<evidence type="ECO:0000256" key="1">
    <source>
        <dbReference type="ARBA" id="ARBA00023224"/>
    </source>
</evidence>
<dbReference type="PANTHER" id="PTHR32089:SF112">
    <property type="entry name" value="LYSOZYME-LIKE PROTEIN-RELATED"/>
    <property type="match status" value="1"/>
</dbReference>
<sequence length="573" mass="60310">MSYSDSYEFEATEHSIGGGGKSIARQMNGLFAAFAIGVVVLCVVAAFGFKRVQSHSDELTQITESVLLVSRTGADVHASQESLGNFLDEGNRAQDLDTAIELVERATEQNEALSELVGDADPAAQEDIAQIREELVGLKAALSALYTTAPEDIYAGVIPAFKHGYAVGQISNSLRNRSEVSLYRVQRAQGEEIETFIAVMVLLGLASLVTVFLGRKLMARRVVAPIRNIGETSTLLAEGASDLEIPEIHRQDEIGEMARALESLRVIQEAARQAANDQLESQVASSEERDRKVAAIQNLADAFEQMVSGVAHDVAAASGQLKDAARTMSDNAEMSSQRVVNASRLLAETSEGVTGAAAASDEFVMSIGEISRQAASSAERAGHANTAAQDADRTISDLDQMATHVGQVVEMIGQIAQRTNLLALNASIEAARGGEAGRGFAVVASEVKELAAQTARATEEVEAQIKLIQGSSSASAGALRKITEEVGQLGVTSTSIAAAVDQQAVAGQELARSIDAAARNTEAVSGDMDEVSRMALATGAAASQVLTGCTSLEQQAEVLRAQVAEFLEHVRAA</sequence>
<dbReference type="Gene3D" id="6.10.340.10">
    <property type="match status" value="1"/>
</dbReference>
<evidence type="ECO:0000313" key="7">
    <source>
        <dbReference type="EMBL" id="MBX7458083.1"/>
    </source>
</evidence>
<feature type="domain" description="HAMP" evidence="6">
    <location>
        <begin position="220"/>
        <end position="273"/>
    </location>
</feature>
<proteinExistence type="inferred from homology"/>
<evidence type="ECO:0000259" key="5">
    <source>
        <dbReference type="PROSITE" id="PS50111"/>
    </source>
</evidence>
<dbReference type="Gene3D" id="1.10.287.950">
    <property type="entry name" value="Methyl-accepting chemotaxis protein"/>
    <property type="match status" value="1"/>
</dbReference>
<feature type="transmembrane region" description="Helical" evidence="4">
    <location>
        <begin position="196"/>
        <end position="214"/>
    </location>
</feature>
<feature type="transmembrane region" description="Helical" evidence="4">
    <location>
        <begin position="30"/>
        <end position="49"/>
    </location>
</feature>
<dbReference type="SUPFAM" id="SSF58104">
    <property type="entry name" value="Methyl-accepting chemotaxis protein (MCP) signaling domain"/>
    <property type="match status" value="1"/>
</dbReference>
<evidence type="ECO:0000256" key="2">
    <source>
        <dbReference type="ARBA" id="ARBA00029447"/>
    </source>
</evidence>
<dbReference type="RefSeq" id="WP_221573477.1">
    <property type="nucleotide sequence ID" value="NZ_JAIGNK010000002.1"/>
</dbReference>
<evidence type="ECO:0000256" key="3">
    <source>
        <dbReference type="PROSITE-ProRule" id="PRU00284"/>
    </source>
</evidence>
<evidence type="ECO:0000256" key="4">
    <source>
        <dbReference type="SAM" id="Phobius"/>
    </source>
</evidence>
<keyword evidence="8" id="KW-1185">Reference proteome</keyword>
<dbReference type="SUPFAM" id="SSF158472">
    <property type="entry name" value="HAMP domain-like"/>
    <property type="match status" value="1"/>
</dbReference>
<comment type="caution">
    <text evidence="7">The sequence shown here is derived from an EMBL/GenBank/DDBJ whole genome shotgun (WGS) entry which is preliminary data.</text>
</comment>
<dbReference type="Pfam" id="PF00672">
    <property type="entry name" value="HAMP"/>
    <property type="match status" value="1"/>
</dbReference>
<dbReference type="PANTHER" id="PTHR32089">
    <property type="entry name" value="METHYL-ACCEPTING CHEMOTAXIS PROTEIN MCPB"/>
    <property type="match status" value="1"/>
</dbReference>
<organism evidence="7 8">
    <name type="scientific">Qipengyuania polymorpha</name>
    <dbReference type="NCBI Taxonomy" id="2867234"/>
    <lineage>
        <taxon>Bacteria</taxon>
        <taxon>Pseudomonadati</taxon>
        <taxon>Pseudomonadota</taxon>
        <taxon>Alphaproteobacteria</taxon>
        <taxon>Sphingomonadales</taxon>
        <taxon>Erythrobacteraceae</taxon>
        <taxon>Qipengyuania</taxon>
    </lineage>
</organism>
<feature type="domain" description="Methyl-accepting transducer" evidence="5">
    <location>
        <begin position="310"/>
        <end position="553"/>
    </location>
</feature>
<reference evidence="7 8" key="1">
    <citation type="submission" date="2021-08" db="EMBL/GenBank/DDBJ databases">
        <title>Comparative Genomics Analysis of the Genus Qipengyuania Reveals Extensive Genetic Diversity and Metabolic Versatility, Including the Description of Fifteen Novel Species.</title>
        <authorList>
            <person name="Liu Y."/>
        </authorList>
    </citation>
    <scope>NUCLEOTIDE SEQUENCE [LARGE SCALE GENOMIC DNA]</scope>
    <source>
        <strain evidence="7 8">1NDH17</strain>
    </source>
</reference>
<gene>
    <name evidence="7" type="ORF">K3152_07470</name>
</gene>
<name>A0ABS7IXH4_9SPHN</name>
<dbReference type="PROSITE" id="PS50885">
    <property type="entry name" value="HAMP"/>
    <property type="match status" value="1"/>
</dbReference>
<dbReference type="EMBL" id="JAIGNK010000002">
    <property type="protein sequence ID" value="MBX7458083.1"/>
    <property type="molecule type" value="Genomic_DNA"/>
</dbReference>
<keyword evidence="4" id="KW-1133">Transmembrane helix</keyword>
<dbReference type="Proteomes" id="UP000783253">
    <property type="component" value="Unassembled WGS sequence"/>
</dbReference>
<accession>A0ABS7IXH4</accession>
<dbReference type="InterPro" id="IPR003660">
    <property type="entry name" value="HAMP_dom"/>
</dbReference>
<dbReference type="InterPro" id="IPR004089">
    <property type="entry name" value="MCPsignal_dom"/>
</dbReference>
<comment type="similarity">
    <text evidence="2">Belongs to the methyl-accepting chemotaxis (MCP) protein family.</text>
</comment>
<evidence type="ECO:0000313" key="8">
    <source>
        <dbReference type="Proteomes" id="UP000783253"/>
    </source>
</evidence>
<keyword evidence="4" id="KW-0472">Membrane</keyword>
<dbReference type="SMART" id="SM00283">
    <property type="entry name" value="MA"/>
    <property type="match status" value="1"/>
</dbReference>
<dbReference type="Pfam" id="PF00015">
    <property type="entry name" value="MCPsignal"/>
    <property type="match status" value="1"/>
</dbReference>
<evidence type="ECO:0000259" key="6">
    <source>
        <dbReference type="PROSITE" id="PS50885"/>
    </source>
</evidence>
<protein>
    <submittedName>
        <fullName evidence="7">HAMP domain-containing protein</fullName>
    </submittedName>
</protein>